<dbReference type="AlphaFoldDB" id="A0A5N1IX19"/>
<keyword evidence="2" id="KW-1185">Reference proteome</keyword>
<accession>A0A5N1IX19</accession>
<dbReference type="Proteomes" id="UP000326570">
    <property type="component" value="Unassembled WGS sequence"/>
</dbReference>
<dbReference type="RefSeq" id="WP_150903468.1">
    <property type="nucleotide sequence ID" value="NZ_VTWT01000004.1"/>
</dbReference>
<dbReference type="InterPro" id="IPR019619">
    <property type="entry name" value="DUF2490"/>
</dbReference>
<evidence type="ECO:0000313" key="1">
    <source>
        <dbReference type="EMBL" id="KAA9338834.1"/>
    </source>
</evidence>
<name>A0A5N1IX19_9BACT</name>
<gene>
    <name evidence="1" type="ORF">F0P94_08555</name>
</gene>
<sequence>MFSLFLSLQVFAQAPLEPSEKNIHNQQNWFTYFGQYKLGEKWGIHADVQFRMDEDVKFAKQNLLRAGLIRYLNPQLNLTAGYAYINSHNAGLNAYATEHRIWEQVIFNHRPANLNMTHRLRLEHRFVEQLRLHMDGSVSPGSTKYGNRIRYFNRTILDLTRKPEAKNVVYFALQDEIFLNVAAPALNSNVFDQNRFLAAVGVFHDKKTRLELGYMNQFLTPYRQANAMNHILHVSVLQTLDFSGNKPKTPVQETIN</sequence>
<dbReference type="Pfam" id="PF10677">
    <property type="entry name" value="DUF2490"/>
    <property type="match status" value="1"/>
</dbReference>
<comment type="caution">
    <text evidence="1">The sequence shown here is derived from an EMBL/GenBank/DDBJ whole genome shotgun (WGS) entry which is preliminary data.</text>
</comment>
<organism evidence="1 2">
    <name type="scientific">Adhaeribacter soli</name>
    <dbReference type="NCBI Taxonomy" id="2607655"/>
    <lineage>
        <taxon>Bacteria</taxon>
        <taxon>Pseudomonadati</taxon>
        <taxon>Bacteroidota</taxon>
        <taxon>Cytophagia</taxon>
        <taxon>Cytophagales</taxon>
        <taxon>Hymenobacteraceae</taxon>
        <taxon>Adhaeribacter</taxon>
    </lineage>
</organism>
<proteinExistence type="predicted"/>
<dbReference type="EMBL" id="VTWT01000004">
    <property type="protein sequence ID" value="KAA9338834.1"/>
    <property type="molecule type" value="Genomic_DNA"/>
</dbReference>
<reference evidence="1 2" key="1">
    <citation type="submission" date="2019-09" db="EMBL/GenBank/DDBJ databases">
        <title>Genome sequence of Adhaeribacter sp. M2.</title>
        <authorList>
            <person name="Srinivasan S."/>
        </authorList>
    </citation>
    <scope>NUCLEOTIDE SEQUENCE [LARGE SCALE GENOMIC DNA]</scope>
    <source>
        <strain evidence="1 2">M2</strain>
    </source>
</reference>
<protein>
    <submittedName>
        <fullName evidence="1">DUF2490 domain-containing protein</fullName>
    </submittedName>
</protein>
<evidence type="ECO:0000313" key="2">
    <source>
        <dbReference type="Proteomes" id="UP000326570"/>
    </source>
</evidence>